<name>A0A1F6N539_9BACT</name>
<dbReference type="AlphaFoldDB" id="A0A1F6N539"/>
<comment type="caution">
    <text evidence="1">The sequence shown here is derived from an EMBL/GenBank/DDBJ whole genome shotgun (WGS) entry which is preliminary data.</text>
</comment>
<organism evidence="1 2">
    <name type="scientific">Candidatus Magasanikbacteria bacterium RIFCSPLOWO2_01_FULL_40_15</name>
    <dbReference type="NCBI Taxonomy" id="1798686"/>
    <lineage>
        <taxon>Bacteria</taxon>
        <taxon>Candidatus Magasanikiibacteriota</taxon>
    </lineage>
</organism>
<dbReference type="Proteomes" id="UP000177040">
    <property type="component" value="Unassembled WGS sequence"/>
</dbReference>
<evidence type="ECO:0000313" key="2">
    <source>
        <dbReference type="Proteomes" id="UP000177040"/>
    </source>
</evidence>
<protein>
    <submittedName>
        <fullName evidence="1">Uncharacterized protein</fullName>
    </submittedName>
</protein>
<accession>A0A1F6N539</accession>
<proteinExistence type="predicted"/>
<evidence type="ECO:0000313" key="1">
    <source>
        <dbReference type="EMBL" id="OGH78848.1"/>
    </source>
</evidence>
<gene>
    <name evidence="1" type="ORF">A2983_00755</name>
</gene>
<sequence>MFFRTSEIIRFSEEENNRLADELAKCSNPDFDTITPFNLVIKDADFGQVLAFIMKECRGMILIPTMGTVDRKVTTKIMDTRCEEGLDAILDSLGLTYEDAGHHRGDIYYIKPLWPARTD</sequence>
<reference evidence="1 2" key="1">
    <citation type="journal article" date="2016" name="Nat. Commun.">
        <title>Thousands of microbial genomes shed light on interconnected biogeochemical processes in an aquifer system.</title>
        <authorList>
            <person name="Anantharaman K."/>
            <person name="Brown C.T."/>
            <person name="Hug L.A."/>
            <person name="Sharon I."/>
            <person name="Castelle C.J."/>
            <person name="Probst A.J."/>
            <person name="Thomas B.C."/>
            <person name="Singh A."/>
            <person name="Wilkins M.J."/>
            <person name="Karaoz U."/>
            <person name="Brodie E.L."/>
            <person name="Williams K.H."/>
            <person name="Hubbard S.S."/>
            <person name="Banfield J.F."/>
        </authorList>
    </citation>
    <scope>NUCLEOTIDE SEQUENCE [LARGE SCALE GENOMIC DNA]</scope>
</reference>
<dbReference type="EMBL" id="MFQH01000001">
    <property type="protein sequence ID" value="OGH78848.1"/>
    <property type="molecule type" value="Genomic_DNA"/>
</dbReference>